<feature type="transmembrane region" description="Helical" evidence="7">
    <location>
        <begin position="162"/>
        <end position="181"/>
    </location>
</feature>
<feature type="transmembrane region" description="Helical" evidence="7">
    <location>
        <begin position="102"/>
        <end position="122"/>
    </location>
</feature>
<evidence type="ECO:0000259" key="8">
    <source>
        <dbReference type="PROSITE" id="PS50928"/>
    </source>
</evidence>
<dbReference type="SUPFAM" id="SSF161098">
    <property type="entry name" value="MetI-like"/>
    <property type="match status" value="1"/>
</dbReference>
<dbReference type="Gene3D" id="1.10.3720.10">
    <property type="entry name" value="MetI-like"/>
    <property type="match status" value="1"/>
</dbReference>
<dbReference type="InterPro" id="IPR035906">
    <property type="entry name" value="MetI-like_sf"/>
</dbReference>
<evidence type="ECO:0000256" key="5">
    <source>
        <dbReference type="ARBA" id="ARBA00022989"/>
    </source>
</evidence>
<evidence type="ECO:0000256" key="3">
    <source>
        <dbReference type="ARBA" id="ARBA00022475"/>
    </source>
</evidence>
<protein>
    <submittedName>
        <fullName evidence="9">Carbohydrate ABC transporter permease</fullName>
    </submittedName>
</protein>
<evidence type="ECO:0000256" key="4">
    <source>
        <dbReference type="ARBA" id="ARBA00022692"/>
    </source>
</evidence>
<keyword evidence="3" id="KW-1003">Cell membrane</keyword>
<keyword evidence="2 7" id="KW-0813">Transport</keyword>
<feature type="domain" description="ABC transmembrane type-1" evidence="8">
    <location>
        <begin position="65"/>
        <end position="279"/>
    </location>
</feature>
<dbReference type="PANTHER" id="PTHR30193">
    <property type="entry name" value="ABC TRANSPORTER PERMEASE PROTEIN"/>
    <property type="match status" value="1"/>
</dbReference>
<organism evidence="9 10">
    <name type="scientific">Cohnella suwonensis</name>
    <dbReference type="NCBI Taxonomy" id="696072"/>
    <lineage>
        <taxon>Bacteria</taxon>
        <taxon>Bacillati</taxon>
        <taxon>Bacillota</taxon>
        <taxon>Bacilli</taxon>
        <taxon>Bacillales</taxon>
        <taxon>Paenibacillaceae</taxon>
        <taxon>Cohnella</taxon>
    </lineage>
</organism>
<keyword evidence="6 7" id="KW-0472">Membrane</keyword>
<dbReference type="Pfam" id="PF00528">
    <property type="entry name" value="BPD_transp_1"/>
    <property type="match status" value="1"/>
</dbReference>
<dbReference type="PANTHER" id="PTHR30193:SF37">
    <property type="entry name" value="INNER MEMBRANE ABC TRANSPORTER PERMEASE PROTEIN YCJO"/>
    <property type="match status" value="1"/>
</dbReference>
<comment type="subcellular location">
    <subcellularLocation>
        <location evidence="1 7">Cell membrane</location>
        <topology evidence="1 7">Multi-pass membrane protein</topology>
    </subcellularLocation>
</comment>
<feature type="transmembrane region" description="Helical" evidence="7">
    <location>
        <begin position="69"/>
        <end position="90"/>
    </location>
</feature>
<accession>A0ABW0LUL3</accession>
<dbReference type="InterPro" id="IPR000515">
    <property type="entry name" value="MetI-like"/>
</dbReference>
<evidence type="ECO:0000256" key="2">
    <source>
        <dbReference type="ARBA" id="ARBA00022448"/>
    </source>
</evidence>
<dbReference type="PROSITE" id="PS50928">
    <property type="entry name" value="ABC_TM1"/>
    <property type="match status" value="1"/>
</dbReference>
<evidence type="ECO:0000256" key="7">
    <source>
        <dbReference type="RuleBase" id="RU363032"/>
    </source>
</evidence>
<evidence type="ECO:0000256" key="6">
    <source>
        <dbReference type="ARBA" id="ARBA00023136"/>
    </source>
</evidence>
<reference evidence="10" key="1">
    <citation type="journal article" date="2019" name="Int. J. Syst. Evol. Microbiol.">
        <title>The Global Catalogue of Microorganisms (GCM) 10K type strain sequencing project: providing services to taxonomists for standard genome sequencing and annotation.</title>
        <authorList>
            <consortium name="The Broad Institute Genomics Platform"/>
            <consortium name="The Broad Institute Genome Sequencing Center for Infectious Disease"/>
            <person name="Wu L."/>
            <person name="Ma J."/>
        </authorList>
    </citation>
    <scope>NUCLEOTIDE SEQUENCE [LARGE SCALE GENOMIC DNA]</scope>
    <source>
        <strain evidence="10">CCUG 57113</strain>
    </source>
</reference>
<name>A0ABW0LUL3_9BACL</name>
<dbReference type="CDD" id="cd06261">
    <property type="entry name" value="TM_PBP2"/>
    <property type="match status" value="1"/>
</dbReference>
<proteinExistence type="inferred from homology"/>
<gene>
    <name evidence="9" type="ORF">ACFPPD_07200</name>
</gene>
<dbReference type="InterPro" id="IPR051393">
    <property type="entry name" value="ABC_transporter_permease"/>
</dbReference>
<evidence type="ECO:0000313" key="9">
    <source>
        <dbReference type="EMBL" id="MFC5468502.1"/>
    </source>
</evidence>
<dbReference type="EMBL" id="JBHSMH010000015">
    <property type="protein sequence ID" value="MFC5468502.1"/>
    <property type="molecule type" value="Genomic_DNA"/>
</dbReference>
<comment type="similarity">
    <text evidence="7">Belongs to the binding-protein-dependent transport system permease family.</text>
</comment>
<keyword evidence="10" id="KW-1185">Reference proteome</keyword>
<sequence length="290" mass="32773">MQKPGIQLLFMLPAFLIFTLFIMIPMAGSFYFSLTDWDGLNPHFHFIGIQNYEKLIHDSEVWIALKNTIVFALLVTVFQNVLSLLLAILVDGSSWIKRFLRVFYLVPAILSALAIGFIWSYLYNPVFGLINAGLENIGLGSWAQDWLGDPKWSMYSVVFTNIWQWTGLSIVIYLAGLQAIPADLYEAGDIDGASRWQRFSRITFPLIAPAFTVNILISIIGSMKVFDIIFVMTKGGPGTATESLSILLYKKAFNFNEMGYGTSIAIVMFVIILLISVFQLRILRRREIEA</sequence>
<dbReference type="RefSeq" id="WP_209750043.1">
    <property type="nucleotide sequence ID" value="NZ_JBHSMH010000015.1"/>
</dbReference>
<feature type="transmembrane region" description="Helical" evidence="7">
    <location>
        <begin position="258"/>
        <end position="278"/>
    </location>
</feature>
<feature type="transmembrane region" description="Helical" evidence="7">
    <location>
        <begin position="12"/>
        <end position="34"/>
    </location>
</feature>
<evidence type="ECO:0000256" key="1">
    <source>
        <dbReference type="ARBA" id="ARBA00004651"/>
    </source>
</evidence>
<feature type="transmembrane region" description="Helical" evidence="7">
    <location>
        <begin position="202"/>
        <end position="223"/>
    </location>
</feature>
<dbReference type="Proteomes" id="UP001596105">
    <property type="component" value="Unassembled WGS sequence"/>
</dbReference>
<keyword evidence="4 7" id="KW-0812">Transmembrane</keyword>
<keyword evidence="5 7" id="KW-1133">Transmembrane helix</keyword>
<comment type="caution">
    <text evidence="9">The sequence shown here is derived from an EMBL/GenBank/DDBJ whole genome shotgun (WGS) entry which is preliminary data.</text>
</comment>
<evidence type="ECO:0000313" key="10">
    <source>
        <dbReference type="Proteomes" id="UP001596105"/>
    </source>
</evidence>